<dbReference type="Proteomes" id="UP001596122">
    <property type="component" value="Unassembled WGS sequence"/>
</dbReference>
<dbReference type="PANTHER" id="PTHR37820">
    <property type="entry name" value="CELL DIVISION PROTEIN DIVIB"/>
    <property type="match status" value="1"/>
</dbReference>
<dbReference type="InterPro" id="IPR034746">
    <property type="entry name" value="POTRA"/>
</dbReference>
<dbReference type="EMBL" id="JBHSLD010000015">
    <property type="protein sequence ID" value="MFC5382225.1"/>
    <property type="molecule type" value="Genomic_DNA"/>
</dbReference>
<keyword evidence="2" id="KW-1003">Cell membrane</keyword>
<dbReference type="RefSeq" id="WP_340271292.1">
    <property type="nucleotide sequence ID" value="NZ_JBBEOG010000010.1"/>
</dbReference>
<name>A0ABW0GQF3_9MICO</name>
<dbReference type="Pfam" id="PF08478">
    <property type="entry name" value="POTRA_1"/>
    <property type="match status" value="1"/>
</dbReference>
<comment type="subcellular location">
    <subcellularLocation>
        <location evidence="1">Membrane</location>
    </subcellularLocation>
</comment>
<protein>
    <submittedName>
        <fullName evidence="10">Cell division protein FtsQ/DivIB</fullName>
    </submittedName>
</protein>
<evidence type="ECO:0000259" key="9">
    <source>
        <dbReference type="PROSITE" id="PS51779"/>
    </source>
</evidence>
<dbReference type="PROSITE" id="PS51779">
    <property type="entry name" value="POTRA"/>
    <property type="match status" value="1"/>
</dbReference>
<evidence type="ECO:0000256" key="8">
    <source>
        <dbReference type="SAM" id="Phobius"/>
    </source>
</evidence>
<evidence type="ECO:0000256" key="2">
    <source>
        <dbReference type="ARBA" id="ARBA00022475"/>
    </source>
</evidence>
<proteinExistence type="predicted"/>
<evidence type="ECO:0000256" key="5">
    <source>
        <dbReference type="ARBA" id="ARBA00022989"/>
    </source>
</evidence>
<evidence type="ECO:0000256" key="1">
    <source>
        <dbReference type="ARBA" id="ARBA00004370"/>
    </source>
</evidence>
<gene>
    <name evidence="10" type="ORF">ACFPJ6_15760</name>
</gene>
<keyword evidence="6 8" id="KW-0472">Membrane</keyword>
<keyword evidence="3 10" id="KW-0132">Cell division</keyword>
<evidence type="ECO:0000313" key="11">
    <source>
        <dbReference type="Proteomes" id="UP001596122"/>
    </source>
</evidence>
<keyword evidence="11" id="KW-1185">Reference proteome</keyword>
<dbReference type="Pfam" id="PF03799">
    <property type="entry name" value="FtsQ_DivIB_C"/>
    <property type="match status" value="1"/>
</dbReference>
<dbReference type="Gene3D" id="3.10.20.310">
    <property type="entry name" value="membrane protein fhac"/>
    <property type="match status" value="1"/>
</dbReference>
<evidence type="ECO:0000256" key="4">
    <source>
        <dbReference type="ARBA" id="ARBA00022692"/>
    </source>
</evidence>
<keyword evidence="7" id="KW-0131">Cell cycle</keyword>
<dbReference type="GO" id="GO:0051301">
    <property type="term" value="P:cell division"/>
    <property type="evidence" value="ECO:0007669"/>
    <property type="project" value="UniProtKB-KW"/>
</dbReference>
<feature type="domain" description="POTRA" evidence="9">
    <location>
        <begin position="46"/>
        <end position="114"/>
    </location>
</feature>
<organism evidence="10 11">
    <name type="scientific">Aquipuribacter nitratireducens</name>
    <dbReference type="NCBI Taxonomy" id="650104"/>
    <lineage>
        <taxon>Bacteria</taxon>
        <taxon>Bacillati</taxon>
        <taxon>Actinomycetota</taxon>
        <taxon>Actinomycetes</taxon>
        <taxon>Micrococcales</taxon>
        <taxon>Intrasporangiaceae</taxon>
        <taxon>Aquipuribacter</taxon>
    </lineage>
</organism>
<dbReference type="InterPro" id="IPR005548">
    <property type="entry name" value="Cell_div_FtsQ/DivIB_C"/>
</dbReference>
<dbReference type="InterPro" id="IPR013685">
    <property type="entry name" value="POTRA_FtsQ_type"/>
</dbReference>
<evidence type="ECO:0000256" key="6">
    <source>
        <dbReference type="ARBA" id="ARBA00023136"/>
    </source>
</evidence>
<sequence length="239" mass="25142">MTWLEDRAARVRRASLRARATGLAVLVVVVAALVGGGTWAWRAGHLDTRQVVVTGTVRVPPQQVQDLAAGALGTPLVAVDTRGIARSVEELPLVLDVAVERRWPRTLEVVVTEREAVAAVPAPGGGFQVVDEEGVVLAEGAEVPAEVPLLRVDVEAAGARTLTAAREVLAGLPLELQARTRQVSATSPADVRLVVDGAEVRWGTAEDTPRKVEVLQGLMSSVEASVYDVSSPRAPAVVP</sequence>
<evidence type="ECO:0000313" key="10">
    <source>
        <dbReference type="EMBL" id="MFC5382225.1"/>
    </source>
</evidence>
<comment type="caution">
    <text evidence="10">The sequence shown here is derived from an EMBL/GenBank/DDBJ whole genome shotgun (WGS) entry which is preliminary data.</text>
</comment>
<evidence type="ECO:0000256" key="3">
    <source>
        <dbReference type="ARBA" id="ARBA00022618"/>
    </source>
</evidence>
<evidence type="ECO:0000256" key="7">
    <source>
        <dbReference type="ARBA" id="ARBA00023306"/>
    </source>
</evidence>
<accession>A0ABW0GQF3</accession>
<reference evidence="11" key="1">
    <citation type="journal article" date="2019" name="Int. J. Syst. Evol. Microbiol.">
        <title>The Global Catalogue of Microorganisms (GCM) 10K type strain sequencing project: providing services to taxonomists for standard genome sequencing and annotation.</title>
        <authorList>
            <consortium name="The Broad Institute Genomics Platform"/>
            <consortium name="The Broad Institute Genome Sequencing Center for Infectious Disease"/>
            <person name="Wu L."/>
            <person name="Ma J."/>
        </authorList>
    </citation>
    <scope>NUCLEOTIDE SEQUENCE [LARGE SCALE GENOMIC DNA]</scope>
    <source>
        <strain evidence="11">CCUG 43114</strain>
    </source>
</reference>
<feature type="transmembrane region" description="Helical" evidence="8">
    <location>
        <begin position="20"/>
        <end position="41"/>
    </location>
</feature>
<dbReference type="PANTHER" id="PTHR37820:SF1">
    <property type="entry name" value="CELL DIVISION PROTEIN FTSQ"/>
    <property type="match status" value="1"/>
</dbReference>
<dbReference type="InterPro" id="IPR050487">
    <property type="entry name" value="FtsQ_DivIB"/>
</dbReference>
<keyword evidence="5 8" id="KW-1133">Transmembrane helix</keyword>
<keyword evidence="4 8" id="KW-0812">Transmembrane</keyword>